<dbReference type="AlphaFoldDB" id="A0A8B8JU34"/>
<evidence type="ECO:0000313" key="3">
    <source>
        <dbReference type="RefSeq" id="XP_027334103.1"/>
    </source>
</evidence>
<accession>A0A8B8JU34</accession>
<dbReference type="GeneID" id="113848898"/>
<dbReference type="Pfam" id="PF03101">
    <property type="entry name" value="FAR1"/>
    <property type="match status" value="1"/>
</dbReference>
<dbReference type="KEGG" id="aprc:113848898"/>
<reference evidence="3" key="2">
    <citation type="submission" date="2025-08" db="UniProtKB">
        <authorList>
            <consortium name="RefSeq"/>
        </authorList>
    </citation>
    <scope>IDENTIFICATION</scope>
    <source>
        <tissue evidence="3">Young leaves</tissue>
    </source>
</reference>
<reference evidence="2" key="1">
    <citation type="journal article" date="2019" name="Toxins">
        <title>Detection of Abrin-Like and Prepropulchellin-Like Toxin Genes and Transcripts Using Whole Genome Sequencing and Full-Length Transcript Sequencing of Abrus precatorius.</title>
        <authorList>
            <person name="Hovde B.T."/>
            <person name="Daligault H.E."/>
            <person name="Hanschen E.R."/>
            <person name="Kunde Y.A."/>
            <person name="Johnson M.B."/>
            <person name="Starkenburg S.R."/>
            <person name="Johnson S.L."/>
        </authorList>
    </citation>
    <scope>NUCLEOTIDE SEQUENCE [LARGE SCALE GENOMIC DNA]</scope>
</reference>
<dbReference type="Proteomes" id="UP000694853">
    <property type="component" value="Unplaced"/>
</dbReference>
<feature type="domain" description="FAR1" evidence="1">
    <location>
        <begin position="43"/>
        <end position="132"/>
    </location>
</feature>
<proteinExistence type="predicted"/>
<dbReference type="RefSeq" id="XP_027334103.1">
    <property type="nucleotide sequence ID" value="XM_027478302.1"/>
</dbReference>
<evidence type="ECO:0000259" key="1">
    <source>
        <dbReference type="Pfam" id="PF03101"/>
    </source>
</evidence>
<keyword evidence="2" id="KW-1185">Reference proteome</keyword>
<dbReference type="OrthoDB" id="1880485at2759"/>
<organism evidence="2 3">
    <name type="scientific">Abrus precatorius</name>
    <name type="common">Indian licorice</name>
    <name type="synonym">Glycine abrus</name>
    <dbReference type="NCBI Taxonomy" id="3816"/>
    <lineage>
        <taxon>Eukaryota</taxon>
        <taxon>Viridiplantae</taxon>
        <taxon>Streptophyta</taxon>
        <taxon>Embryophyta</taxon>
        <taxon>Tracheophyta</taxon>
        <taxon>Spermatophyta</taxon>
        <taxon>Magnoliopsida</taxon>
        <taxon>eudicotyledons</taxon>
        <taxon>Gunneridae</taxon>
        <taxon>Pentapetalae</taxon>
        <taxon>rosids</taxon>
        <taxon>fabids</taxon>
        <taxon>Fabales</taxon>
        <taxon>Fabaceae</taxon>
        <taxon>Papilionoideae</taxon>
        <taxon>50 kb inversion clade</taxon>
        <taxon>NPAAA clade</taxon>
        <taxon>indigoferoid/millettioid clade</taxon>
        <taxon>Abreae</taxon>
        <taxon>Abrus</taxon>
    </lineage>
</organism>
<evidence type="ECO:0000313" key="2">
    <source>
        <dbReference type="Proteomes" id="UP000694853"/>
    </source>
</evidence>
<gene>
    <name evidence="3" type="primary">LOC113848898</name>
</gene>
<sequence>MDLEAVAETVKNSAGKISAGCEVNSIEEPSVGMEFVSEEAAKHFYDEYARREGFIVRLDRCHRSELDNRIISRRFSCNKQGFHVRGRNGIKPVHKPRTSIREGCEAMMLVKFNKCEKWVITKFVKEHNHPLNASGLPAYNRLMESKDRKILQLTKELEQRDRLCQQYRRLLLSLMETVEEQTECLSRKVEHVVNNVRQLQNEVQKPLNTD</sequence>
<dbReference type="InterPro" id="IPR004330">
    <property type="entry name" value="FAR1_DNA_bnd_dom"/>
</dbReference>
<dbReference type="PANTHER" id="PTHR46328:SF15">
    <property type="entry name" value="PROTEIN FAR1-RELATED SEQUENCE 5-LIKE"/>
    <property type="match status" value="1"/>
</dbReference>
<protein>
    <submittedName>
        <fullName evidence="3">Protein FAR1-RELATED SEQUENCE 12-like isoform X1</fullName>
    </submittedName>
</protein>
<name>A0A8B8JU34_ABRPR</name>
<dbReference type="PANTHER" id="PTHR46328">
    <property type="entry name" value="FAR-RED IMPAIRED RESPONSIVE (FAR1) FAMILY PROTEIN-RELATED"/>
    <property type="match status" value="1"/>
</dbReference>